<accession>A0A4S3JSQ5</accession>
<dbReference type="AlphaFoldDB" id="A0A4S3JSQ5"/>
<keyword evidence="2" id="KW-1185">Reference proteome</keyword>
<proteinExistence type="predicted"/>
<name>A0A4S3JSQ5_9EURO</name>
<reference evidence="1 2" key="1">
    <citation type="submission" date="2019-03" db="EMBL/GenBank/DDBJ databases">
        <title>The genome sequence of a newly discovered highly antifungal drug resistant Aspergillus species, Aspergillus tanneri NIH 1004.</title>
        <authorList>
            <person name="Mounaud S."/>
            <person name="Singh I."/>
            <person name="Joardar V."/>
            <person name="Pakala S."/>
            <person name="Pakala S."/>
            <person name="Venepally P."/>
            <person name="Hoover J."/>
            <person name="Nierman W."/>
            <person name="Chung J."/>
            <person name="Losada L."/>
        </authorList>
    </citation>
    <scope>NUCLEOTIDE SEQUENCE [LARGE SCALE GENOMIC DNA]</scope>
    <source>
        <strain evidence="1 2">NIH1004</strain>
    </source>
</reference>
<evidence type="ECO:0000313" key="2">
    <source>
        <dbReference type="Proteomes" id="UP000308092"/>
    </source>
</evidence>
<sequence>MSLVRGRRESLALKDVPQMTPTVAAHDLSPLRPKGLIAEHYNRRSYRRPGKDNGSHIRQFRDVRYLFHEECETVL</sequence>
<dbReference type="Proteomes" id="UP000308092">
    <property type="component" value="Unassembled WGS sequence"/>
</dbReference>
<protein>
    <submittedName>
        <fullName evidence="1">Uncharacterized protein</fullName>
    </submittedName>
</protein>
<organism evidence="1 2">
    <name type="scientific">Aspergillus tanneri</name>
    <dbReference type="NCBI Taxonomy" id="1220188"/>
    <lineage>
        <taxon>Eukaryota</taxon>
        <taxon>Fungi</taxon>
        <taxon>Dikarya</taxon>
        <taxon>Ascomycota</taxon>
        <taxon>Pezizomycotina</taxon>
        <taxon>Eurotiomycetes</taxon>
        <taxon>Eurotiomycetidae</taxon>
        <taxon>Eurotiales</taxon>
        <taxon>Aspergillaceae</taxon>
        <taxon>Aspergillus</taxon>
        <taxon>Aspergillus subgen. Circumdati</taxon>
    </lineage>
</organism>
<gene>
    <name evidence="1" type="ORF">EYZ11_001657</name>
</gene>
<dbReference type="VEuPathDB" id="FungiDB:EYZ11_001657"/>
<comment type="caution">
    <text evidence="1">The sequence shown here is derived from an EMBL/GenBank/DDBJ whole genome shotgun (WGS) entry which is preliminary data.</text>
</comment>
<dbReference type="EMBL" id="SOSA01000032">
    <property type="protein sequence ID" value="THC98879.1"/>
    <property type="molecule type" value="Genomic_DNA"/>
</dbReference>
<evidence type="ECO:0000313" key="1">
    <source>
        <dbReference type="EMBL" id="THC98879.1"/>
    </source>
</evidence>